<organism evidence="12 13">
    <name type="scientific">Erinaceus europaeus</name>
    <name type="common">Western European hedgehog</name>
    <dbReference type="NCBI Taxonomy" id="9365"/>
    <lineage>
        <taxon>Eukaryota</taxon>
        <taxon>Metazoa</taxon>
        <taxon>Chordata</taxon>
        <taxon>Craniata</taxon>
        <taxon>Vertebrata</taxon>
        <taxon>Euteleostomi</taxon>
        <taxon>Mammalia</taxon>
        <taxon>Eutheria</taxon>
        <taxon>Laurasiatheria</taxon>
        <taxon>Eulipotyphla</taxon>
        <taxon>Erinaceidae</taxon>
        <taxon>Erinaceinae</taxon>
        <taxon>Erinaceus</taxon>
    </lineage>
</organism>
<dbReference type="CTD" id="57007"/>
<dbReference type="GO" id="GO:0006955">
    <property type="term" value="P:immune response"/>
    <property type="evidence" value="ECO:0007669"/>
    <property type="project" value="TreeGrafter"/>
</dbReference>
<dbReference type="InterPro" id="IPR000276">
    <property type="entry name" value="GPCR_Rhodpsn"/>
</dbReference>
<dbReference type="Gene3D" id="1.20.1070.10">
    <property type="entry name" value="Rhodopsin 7-helix transmembrane proteins"/>
    <property type="match status" value="1"/>
</dbReference>
<dbReference type="RefSeq" id="XP_007537719.2">
    <property type="nucleotide sequence ID" value="XM_007537657.2"/>
</dbReference>
<dbReference type="InterPro" id="IPR017452">
    <property type="entry name" value="GPCR_Rhodpsn_7TM"/>
</dbReference>
<dbReference type="InterPro" id="IPR047143">
    <property type="entry name" value="GPER1-like"/>
</dbReference>
<dbReference type="GO" id="GO:0016493">
    <property type="term" value="F:C-C chemokine receptor activity"/>
    <property type="evidence" value="ECO:0007669"/>
    <property type="project" value="TreeGrafter"/>
</dbReference>
<keyword evidence="2" id="KW-1003">Cell membrane</keyword>
<dbReference type="GO" id="GO:0019722">
    <property type="term" value="P:calcium-mediated signaling"/>
    <property type="evidence" value="ECO:0007669"/>
    <property type="project" value="TreeGrafter"/>
</dbReference>
<dbReference type="PRINTS" id="PR00646">
    <property type="entry name" value="RDC1ORPHANR"/>
</dbReference>
<dbReference type="AlphaFoldDB" id="A0A1S3AN95"/>
<evidence type="ECO:0000256" key="10">
    <source>
        <dbReference type="SAM" id="Phobius"/>
    </source>
</evidence>
<dbReference type="Pfam" id="PF00001">
    <property type="entry name" value="7tm_1"/>
    <property type="match status" value="1"/>
</dbReference>
<dbReference type="Proteomes" id="UP001652624">
    <property type="component" value="Unplaced"/>
</dbReference>
<dbReference type="OrthoDB" id="5963140at2759"/>
<name>A0A1S3AN95_ERIEU</name>
<feature type="transmembrane region" description="Helical" evidence="10">
    <location>
        <begin position="251"/>
        <end position="274"/>
    </location>
</feature>
<sequence length="356" mass="38552">MDLPVFDYAEPGNLSGLGWPCNSSDCISVDTLSCPAPAPRAALLYGLALLYVFIFLAGALANAAVLWAGLRAPGPGADARCYVLNLAVADLCVVVTVPLWTASLLRRDQWPLGRLSCQLAHLLFSVNLFCSIFLLAAMSLDRYLAVARPPRRPPARRLACGLAWLLAVAVSLPDTVFLQTVTSASGNETFCRPLYPEQSAREWLLAVELLSLLLGFAGPFCVIAASYCLLARALAASPDAERRGRRLPLAYVLVFALCWLPYRAAALLDVALALHLVPFSCRLEEALLAALHVTQCLSLLHCCVNPLLYGLAHRAYRYELMKAFIFKYSAKTGLARLMDASRGSDAESSVLEPPAK</sequence>
<proteinExistence type="inferred from homology"/>
<evidence type="ECO:0000256" key="3">
    <source>
        <dbReference type="ARBA" id="ARBA00022692"/>
    </source>
</evidence>
<reference evidence="13" key="1">
    <citation type="submission" date="2025-08" db="UniProtKB">
        <authorList>
            <consortium name="RefSeq"/>
        </authorList>
    </citation>
    <scope>IDENTIFICATION</scope>
</reference>
<feature type="transmembrane region" description="Helical" evidence="10">
    <location>
        <begin position="42"/>
        <end position="70"/>
    </location>
</feature>
<feature type="transmembrane region" description="Helical" evidence="10">
    <location>
        <begin position="203"/>
        <end position="230"/>
    </location>
</feature>
<dbReference type="PROSITE" id="PS50262">
    <property type="entry name" value="G_PROTEIN_RECEP_F1_2"/>
    <property type="match status" value="1"/>
</dbReference>
<dbReference type="GO" id="GO:0007204">
    <property type="term" value="P:positive regulation of cytosolic calcium ion concentration"/>
    <property type="evidence" value="ECO:0007669"/>
    <property type="project" value="TreeGrafter"/>
</dbReference>
<keyword evidence="3 9" id="KW-0812">Transmembrane</keyword>
<feature type="transmembrane region" description="Helical" evidence="10">
    <location>
        <begin position="82"/>
        <end position="100"/>
    </location>
</feature>
<dbReference type="GO" id="GO:0060326">
    <property type="term" value="P:cell chemotaxis"/>
    <property type="evidence" value="ECO:0007669"/>
    <property type="project" value="TreeGrafter"/>
</dbReference>
<comment type="subcellular location">
    <subcellularLocation>
        <location evidence="1">Cell membrane</location>
        <topology evidence="1">Multi-pass membrane protein</topology>
    </subcellularLocation>
</comment>
<protein>
    <submittedName>
        <fullName evidence="13">Atypical chemokine receptor 3</fullName>
    </submittedName>
</protein>
<dbReference type="PROSITE" id="PS00237">
    <property type="entry name" value="G_PROTEIN_RECEP_F1_1"/>
    <property type="match status" value="1"/>
</dbReference>
<dbReference type="PANTHER" id="PTHR24226:SF5">
    <property type="entry name" value="CHEMOKINE (C-X-C MOTIF) RECEPTOR 7"/>
    <property type="match status" value="1"/>
</dbReference>
<comment type="similarity">
    <text evidence="9">Belongs to the G-protein coupled receptor 1 family.</text>
</comment>
<dbReference type="GO" id="GO:0015026">
    <property type="term" value="F:coreceptor activity"/>
    <property type="evidence" value="ECO:0007669"/>
    <property type="project" value="InterPro"/>
</dbReference>
<dbReference type="GO" id="GO:0009897">
    <property type="term" value="C:external side of plasma membrane"/>
    <property type="evidence" value="ECO:0007669"/>
    <property type="project" value="TreeGrafter"/>
</dbReference>
<dbReference type="InParanoid" id="A0A1S3AN95"/>
<evidence type="ECO:0000256" key="4">
    <source>
        <dbReference type="ARBA" id="ARBA00022989"/>
    </source>
</evidence>
<evidence type="ECO:0000256" key="9">
    <source>
        <dbReference type="RuleBase" id="RU000688"/>
    </source>
</evidence>
<keyword evidence="4 10" id="KW-1133">Transmembrane helix</keyword>
<accession>A0A1S3AN95</accession>
<dbReference type="GO" id="GO:0019957">
    <property type="term" value="F:C-C chemokine binding"/>
    <property type="evidence" value="ECO:0007669"/>
    <property type="project" value="TreeGrafter"/>
</dbReference>
<feature type="domain" description="G-protein coupled receptors family 1 profile" evidence="11">
    <location>
        <begin position="61"/>
        <end position="309"/>
    </location>
</feature>
<evidence type="ECO:0000259" key="11">
    <source>
        <dbReference type="PROSITE" id="PS50262"/>
    </source>
</evidence>
<gene>
    <name evidence="13" type="primary">ACKR3</name>
</gene>
<dbReference type="GO" id="GO:0001570">
    <property type="term" value="P:vasculogenesis"/>
    <property type="evidence" value="ECO:0007669"/>
    <property type="project" value="InterPro"/>
</dbReference>
<dbReference type="eggNOG" id="KOG3656">
    <property type="taxonomic scope" value="Eukaryota"/>
</dbReference>
<keyword evidence="6 10" id="KW-0472">Membrane</keyword>
<evidence type="ECO:0000256" key="5">
    <source>
        <dbReference type="ARBA" id="ARBA00023040"/>
    </source>
</evidence>
<dbReference type="PANTHER" id="PTHR24226">
    <property type="entry name" value="G-PROTEIN COUPLED RECEPTOR 182 AND ESTROGEN RECEPTOR 1"/>
    <property type="match status" value="1"/>
</dbReference>
<keyword evidence="7 9" id="KW-0675">Receptor</keyword>
<evidence type="ECO:0000256" key="6">
    <source>
        <dbReference type="ARBA" id="ARBA00023136"/>
    </source>
</evidence>
<dbReference type="GO" id="GO:0001525">
    <property type="term" value="P:angiogenesis"/>
    <property type="evidence" value="ECO:0007669"/>
    <property type="project" value="InterPro"/>
</dbReference>
<dbReference type="GeneID" id="103126745"/>
<keyword evidence="5 9" id="KW-0297">G-protein coupled receptor</keyword>
<evidence type="ECO:0000256" key="2">
    <source>
        <dbReference type="ARBA" id="ARBA00022475"/>
    </source>
</evidence>
<evidence type="ECO:0000256" key="7">
    <source>
        <dbReference type="ARBA" id="ARBA00023170"/>
    </source>
</evidence>
<feature type="transmembrane region" description="Helical" evidence="10">
    <location>
        <begin position="161"/>
        <end position="183"/>
    </location>
</feature>
<feature type="transmembrane region" description="Helical" evidence="10">
    <location>
        <begin position="286"/>
        <end position="312"/>
    </location>
</feature>
<dbReference type="PRINTS" id="PR00237">
    <property type="entry name" value="GPCRRHODOPSN"/>
</dbReference>
<evidence type="ECO:0000313" key="12">
    <source>
        <dbReference type="Proteomes" id="UP001652624"/>
    </source>
</evidence>
<keyword evidence="12" id="KW-1185">Reference proteome</keyword>
<dbReference type="FunCoup" id="A0A1S3AN95">
    <property type="interactions" value="237"/>
</dbReference>
<evidence type="ECO:0000256" key="8">
    <source>
        <dbReference type="ARBA" id="ARBA00023224"/>
    </source>
</evidence>
<keyword evidence="8 9" id="KW-0807">Transducer</keyword>
<dbReference type="SUPFAM" id="SSF81321">
    <property type="entry name" value="Family A G protein-coupled receptor-like"/>
    <property type="match status" value="1"/>
</dbReference>
<evidence type="ECO:0000256" key="1">
    <source>
        <dbReference type="ARBA" id="ARBA00004651"/>
    </source>
</evidence>
<evidence type="ECO:0000313" key="13">
    <source>
        <dbReference type="RefSeq" id="XP_007537719.2"/>
    </source>
</evidence>
<feature type="transmembrane region" description="Helical" evidence="10">
    <location>
        <begin position="120"/>
        <end position="140"/>
    </location>
</feature>
<dbReference type="InterPro" id="IPR001416">
    <property type="entry name" value="ACKR3"/>
</dbReference>